<organism evidence="1 2">
    <name type="scientific">Smallanthus sonchifolius</name>
    <dbReference type="NCBI Taxonomy" id="185202"/>
    <lineage>
        <taxon>Eukaryota</taxon>
        <taxon>Viridiplantae</taxon>
        <taxon>Streptophyta</taxon>
        <taxon>Embryophyta</taxon>
        <taxon>Tracheophyta</taxon>
        <taxon>Spermatophyta</taxon>
        <taxon>Magnoliopsida</taxon>
        <taxon>eudicotyledons</taxon>
        <taxon>Gunneridae</taxon>
        <taxon>Pentapetalae</taxon>
        <taxon>asterids</taxon>
        <taxon>campanulids</taxon>
        <taxon>Asterales</taxon>
        <taxon>Asteraceae</taxon>
        <taxon>Asteroideae</taxon>
        <taxon>Heliantheae alliance</taxon>
        <taxon>Millerieae</taxon>
        <taxon>Smallanthus</taxon>
    </lineage>
</organism>
<accession>A0ACB9K8K8</accession>
<reference evidence="1 2" key="2">
    <citation type="journal article" date="2022" name="Mol. Ecol. Resour.">
        <title>The genomes of chicory, endive, great burdock and yacon provide insights into Asteraceae paleo-polyploidization history and plant inulin production.</title>
        <authorList>
            <person name="Fan W."/>
            <person name="Wang S."/>
            <person name="Wang H."/>
            <person name="Wang A."/>
            <person name="Jiang F."/>
            <person name="Liu H."/>
            <person name="Zhao H."/>
            <person name="Xu D."/>
            <person name="Zhang Y."/>
        </authorList>
    </citation>
    <scope>NUCLEOTIDE SEQUENCE [LARGE SCALE GENOMIC DNA]</scope>
    <source>
        <strain evidence="2">cv. Yunnan</strain>
        <tissue evidence="1">Leaves</tissue>
    </source>
</reference>
<comment type="caution">
    <text evidence="1">The sequence shown here is derived from an EMBL/GenBank/DDBJ whole genome shotgun (WGS) entry which is preliminary data.</text>
</comment>
<name>A0ACB9K8K8_9ASTR</name>
<proteinExistence type="predicted"/>
<reference evidence="2" key="1">
    <citation type="journal article" date="2022" name="Mol. Ecol. Resour.">
        <title>The genomes of chicory, endive, great burdock and yacon provide insights into Asteraceae palaeo-polyploidization history and plant inulin production.</title>
        <authorList>
            <person name="Fan W."/>
            <person name="Wang S."/>
            <person name="Wang H."/>
            <person name="Wang A."/>
            <person name="Jiang F."/>
            <person name="Liu H."/>
            <person name="Zhao H."/>
            <person name="Xu D."/>
            <person name="Zhang Y."/>
        </authorList>
    </citation>
    <scope>NUCLEOTIDE SEQUENCE [LARGE SCALE GENOMIC DNA]</scope>
    <source>
        <strain evidence="2">cv. Yunnan</strain>
    </source>
</reference>
<dbReference type="EMBL" id="CM042018">
    <property type="protein sequence ID" value="KAI3828549.1"/>
    <property type="molecule type" value="Genomic_DNA"/>
</dbReference>
<keyword evidence="2" id="KW-1185">Reference proteome</keyword>
<protein>
    <submittedName>
        <fullName evidence="1">Uncharacterized protein</fullName>
    </submittedName>
</protein>
<evidence type="ECO:0000313" key="2">
    <source>
        <dbReference type="Proteomes" id="UP001056120"/>
    </source>
</evidence>
<sequence length="496" mass="57525">MQKKERNKDLSTKLDREKESGDVVKKNRREIGIYQLPACDYQLWETNEQFKHLHIELEAIESATNNFSGDNCIGRGGFGSVYKGELIYSWGQSMVAIKRLNRAFGQGDPEFWKETGLLTKESDVYSFGVVLFEVLCGRLCILNDNDKRPPLTRLVRQKRESHPLMSEIVSMLESALDFQVIEKRDQSKRTYGILSNLKFHFMRGGRQQFTLHELLGGSFTVFGRGGLITSFKAEILERLVVFVKWFTSTKIKAKLEFHAHMMLLGSLSHPNLLPYVCYYYDTSHMVLVTDFAINGSLANHLHDEQNPDESRLDWSTRLKIIQGVASGLGYLYHKFPHLSLPHGHLKSSNVLLDDAFNPFLTDYGFLPIIKKEYAQKLMVAYKSPEFSHHEQTTKKTDVWCLGTLILEIMTGWVPDYLEQDKGKKPEDMATWVNSIRREEWSQEVFDENMTWEKNSEIEMIDLLEIGLHCCKPDFERRWNMRKVIEKIQGLKESEED</sequence>
<evidence type="ECO:0000313" key="1">
    <source>
        <dbReference type="EMBL" id="KAI3828549.1"/>
    </source>
</evidence>
<gene>
    <name evidence="1" type="ORF">L1987_02650</name>
</gene>
<dbReference type="Proteomes" id="UP001056120">
    <property type="component" value="Linkage Group LG01"/>
</dbReference>